<protein>
    <recommendedName>
        <fullName evidence="2">hydroxymethylpyrimidine kinase</fullName>
        <ecNumber evidence="2">2.7.1.49</ecNumber>
    </recommendedName>
</protein>
<proteinExistence type="predicted"/>
<dbReference type="FunFam" id="3.40.1190.20:FF:000003">
    <property type="entry name" value="Phosphomethylpyrimidine kinase ThiD"/>
    <property type="match status" value="1"/>
</dbReference>
<dbReference type="Proteomes" id="UP000245216">
    <property type="component" value="Unassembled WGS sequence"/>
</dbReference>
<dbReference type="EC" id="2.7.1.49" evidence="2"/>
<dbReference type="PANTHER" id="PTHR20858">
    <property type="entry name" value="PHOSPHOMETHYLPYRIMIDINE KINASE"/>
    <property type="match status" value="1"/>
</dbReference>
<feature type="domain" description="Pyridoxamine kinase/Phosphomethylpyrimidine kinase" evidence="7">
    <location>
        <begin position="12"/>
        <end position="259"/>
    </location>
</feature>
<evidence type="ECO:0000256" key="3">
    <source>
        <dbReference type="ARBA" id="ARBA00022679"/>
    </source>
</evidence>
<evidence type="ECO:0000256" key="5">
    <source>
        <dbReference type="ARBA" id="ARBA00022777"/>
    </source>
</evidence>
<dbReference type="STRING" id="511.UZ73_17255"/>
<comment type="caution">
    <text evidence="8">The sequence shown here is derived from an EMBL/GenBank/DDBJ whole genome shotgun (WGS) entry which is preliminary data.</text>
</comment>
<comment type="pathway">
    <text evidence="1">Cofactor biosynthesis; thiamine diphosphate biosynthesis.</text>
</comment>
<gene>
    <name evidence="8" type="primary">thiD</name>
    <name evidence="8" type="ORF">DF183_16170</name>
</gene>
<dbReference type="GO" id="GO:0009228">
    <property type="term" value="P:thiamine biosynthetic process"/>
    <property type="evidence" value="ECO:0007669"/>
    <property type="project" value="InterPro"/>
</dbReference>
<dbReference type="InterPro" id="IPR029056">
    <property type="entry name" value="Ribokinase-like"/>
</dbReference>
<name>A0A2U2BH88_ALCFA</name>
<dbReference type="AlphaFoldDB" id="A0A2U2BH88"/>
<dbReference type="UniPathway" id="UPA00060">
    <property type="reaction ID" value="UER00138"/>
</dbReference>
<evidence type="ECO:0000256" key="4">
    <source>
        <dbReference type="ARBA" id="ARBA00022741"/>
    </source>
</evidence>
<evidence type="ECO:0000313" key="8">
    <source>
        <dbReference type="EMBL" id="PWE13346.1"/>
    </source>
</evidence>
<dbReference type="GO" id="GO:0008972">
    <property type="term" value="F:phosphomethylpyrimidine kinase activity"/>
    <property type="evidence" value="ECO:0007669"/>
    <property type="project" value="InterPro"/>
</dbReference>
<keyword evidence="6" id="KW-0067">ATP-binding</keyword>
<evidence type="ECO:0000256" key="6">
    <source>
        <dbReference type="ARBA" id="ARBA00022840"/>
    </source>
</evidence>
<dbReference type="RefSeq" id="WP_109089599.1">
    <property type="nucleotide sequence ID" value="NZ_QEXO01000004.1"/>
</dbReference>
<organism evidence="8 9">
    <name type="scientific">Alcaligenes faecalis</name>
    <dbReference type="NCBI Taxonomy" id="511"/>
    <lineage>
        <taxon>Bacteria</taxon>
        <taxon>Pseudomonadati</taxon>
        <taxon>Pseudomonadota</taxon>
        <taxon>Betaproteobacteria</taxon>
        <taxon>Burkholderiales</taxon>
        <taxon>Alcaligenaceae</taxon>
        <taxon>Alcaligenes</taxon>
    </lineage>
</organism>
<evidence type="ECO:0000256" key="2">
    <source>
        <dbReference type="ARBA" id="ARBA00012135"/>
    </source>
</evidence>
<sequence length="274" mass="28902">MIPNVLSIAGTDPTSGAGIQADLKAMYALGTYGMSVITAVVAQNTQGVRRFVALEPDFVADQLDAVFEDVHVDAIKIGMIANAGIAEAIADRLHHHRLDCPIVLDPVMVAKSGDRLLSPEAVSVVRDKLLPMCTLLTPNLPEAGDLLHKPEPASLQEMQSTLSELCLLGPEWVLLKGGHLDGPDSVDLLQGQGQSHVFQSPRIPTRNTHGTGCSLSSAIAALLSGRSVPAAVGLAKEYLNGALAAADQLQIGLGQGPVHHFHALWPKLEPLKTP</sequence>
<keyword evidence="5 8" id="KW-0418">Kinase</keyword>
<evidence type="ECO:0000256" key="1">
    <source>
        <dbReference type="ARBA" id="ARBA00004948"/>
    </source>
</evidence>
<dbReference type="Gene3D" id="3.40.1190.20">
    <property type="match status" value="1"/>
</dbReference>
<dbReference type="EMBL" id="QEXO01000004">
    <property type="protein sequence ID" value="PWE13346.1"/>
    <property type="molecule type" value="Genomic_DNA"/>
</dbReference>
<dbReference type="PANTHER" id="PTHR20858:SF17">
    <property type="entry name" value="HYDROXYMETHYLPYRIMIDINE_PHOSPHOMETHYLPYRIMIDINE KINASE THI20-RELATED"/>
    <property type="match status" value="1"/>
</dbReference>
<dbReference type="CDD" id="cd01169">
    <property type="entry name" value="HMPP_kinase"/>
    <property type="match status" value="1"/>
</dbReference>
<dbReference type="GO" id="GO:0005829">
    <property type="term" value="C:cytosol"/>
    <property type="evidence" value="ECO:0007669"/>
    <property type="project" value="TreeGrafter"/>
</dbReference>
<evidence type="ECO:0000313" key="9">
    <source>
        <dbReference type="Proteomes" id="UP000245216"/>
    </source>
</evidence>
<keyword evidence="4" id="KW-0547">Nucleotide-binding</keyword>
<dbReference type="InterPro" id="IPR013749">
    <property type="entry name" value="PM/HMP-P_kinase-1"/>
</dbReference>
<keyword evidence="3" id="KW-0808">Transferase</keyword>
<dbReference type="GO" id="GO:0009229">
    <property type="term" value="P:thiamine diphosphate biosynthetic process"/>
    <property type="evidence" value="ECO:0007669"/>
    <property type="project" value="UniProtKB-UniPathway"/>
</dbReference>
<accession>A0A2U2BH88</accession>
<dbReference type="SUPFAM" id="SSF53613">
    <property type="entry name" value="Ribokinase-like"/>
    <property type="match status" value="1"/>
</dbReference>
<reference evidence="8 9" key="1">
    <citation type="submission" date="2018-05" db="EMBL/GenBank/DDBJ databases">
        <title>Genome Sequence of an Efficient Indole-Degrading Bacterium, Alcaligenes sp.YBY.</title>
        <authorList>
            <person name="Yang B."/>
        </authorList>
    </citation>
    <scope>NUCLEOTIDE SEQUENCE [LARGE SCALE GENOMIC DNA]</scope>
    <source>
        <strain evidence="8 9">YBY</strain>
    </source>
</reference>
<dbReference type="Pfam" id="PF08543">
    <property type="entry name" value="Phos_pyr_kin"/>
    <property type="match status" value="1"/>
</dbReference>
<dbReference type="GO" id="GO:0008902">
    <property type="term" value="F:hydroxymethylpyrimidine kinase activity"/>
    <property type="evidence" value="ECO:0007669"/>
    <property type="project" value="UniProtKB-EC"/>
</dbReference>
<dbReference type="InterPro" id="IPR004399">
    <property type="entry name" value="HMP/HMP-P_kinase_dom"/>
</dbReference>
<reference evidence="8 9" key="2">
    <citation type="submission" date="2018-05" db="EMBL/GenBank/DDBJ databases">
        <authorList>
            <person name="Lanie J.A."/>
            <person name="Ng W.-L."/>
            <person name="Kazmierczak K.M."/>
            <person name="Andrzejewski T.M."/>
            <person name="Davidsen T.M."/>
            <person name="Wayne K.J."/>
            <person name="Tettelin H."/>
            <person name="Glass J.I."/>
            <person name="Rusch D."/>
            <person name="Podicherti R."/>
            <person name="Tsui H.-C.T."/>
            <person name="Winkler M.E."/>
        </authorList>
    </citation>
    <scope>NUCLEOTIDE SEQUENCE [LARGE SCALE GENOMIC DNA]</scope>
    <source>
        <strain evidence="8 9">YBY</strain>
    </source>
</reference>
<evidence type="ECO:0000259" key="7">
    <source>
        <dbReference type="Pfam" id="PF08543"/>
    </source>
</evidence>
<dbReference type="NCBIfam" id="TIGR00097">
    <property type="entry name" value="HMP-P_kinase"/>
    <property type="match status" value="1"/>
</dbReference>
<dbReference type="GO" id="GO:0005524">
    <property type="term" value="F:ATP binding"/>
    <property type="evidence" value="ECO:0007669"/>
    <property type="project" value="UniProtKB-KW"/>
</dbReference>